<gene>
    <name evidence="16" type="ORF">BaRGS_00021689</name>
</gene>
<evidence type="ECO:0000256" key="3">
    <source>
        <dbReference type="ARBA" id="ARBA00004922"/>
    </source>
</evidence>
<name>A0ABD0KIN2_9CAEN</name>
<evidence type="ECO:0000256" key="14">
    <source>
        <dbReference type="ARBA" id="ARBA00047667"/>
    </source>
</evidence>
<dbReference type="PANTHER" id="PTHR11214:SF219">
    <property type="entry name" value="UDP-GALNAC:BETA-1,3-N-ACETYLGALACTOSAMINYLTRANSFERASE 2"/>
    <property type="match status" value="1"/>
</dbReference>
<comment type="subcellular location">
    <subcellularLocation>
        <location evidence="1">Endoplasmic reticulum</location>
    </subcellularLocation>
    <subcellularLocation>
        <location evidence="2 15">Golgi apparatus membrane</location>
        <topology evidence="2 15">Single-pass type II membrane protein</topology>
    </subcellularLocation>
</comment>
<dbReference type="GO" id="GO:0016757">
    <property type="term" value="F:glycosyltransferase activity"/>
    <property type="evidence" value="ECO:0007669"/>
    <property type="project" value="UniProtKB-KW"/>
</dbReference>
<evidence type="ECO:0000256" key="6">
    <source>
        <dbReference type="ARBA" id="ARBA00022679"/>
    </source>
</evidence>
<comment type="similarity">
    <text evidence="4 15">Belongs to the glycosyltransferase 31 family.</text>
</comment>
<evidence type="ECO:0000256" key="2">
    <source>
        <dbReference type="ARBA" id="ARBA00004323"/>
    </source>
</evidence>
<keyword evidence="17" id="KW-1185">Reference proteome</keyword>
<comment type="pathway">
    <text evidence="3">Protein modification; protein glycosylation.</text>
</comment>
<evidence type="ECO:0000256" key="13">
    <source>
        <dbReference type="ARBA" id="ARBA00023180"/>
    </source>
</evidence>
<comment type="catalytic activity">
    <reaction evidence="14">
        <text>3-O-(N-acetyl-beta-D-glucosaminyl-(1-&gt;4)-alpha-D-mannosyl)-L-threonyl-[protein] + UDP-N-acetyl-alpha-D-galactosamine = 3-O-[beta-D-GalNAc-(1-&gt;3)-beta-D-GlcNAc-(1-&gt;4)-alpha-D-Man]-L-Thr-[protein] + UDP + H(+)</text>
        <dbReference type="Rhea" id="RHEA:37667"/>
        <dbReference type="Rhea" id="RHEA-COMP:13308"/>
        <dbReference type="Rhea" id="RHEA-COMP:13618"/>
        <dbReference type="ChEBI" id="CHEBI:15378"/>
        <dbReference type="ChEBI" id="CHEBI:58223"/>
        <dbReference type="ChEBI" id="CHEBI:67138"/>
        <dbReference type="ChEBI" id="CHEBI:136709"/>
        <dbReference type="ChEBI" id="CHEBI:137540"/>
        <dbReference type="EC" id="2.4.1.313"/>
    </reaction>
</comment>
<sequence length="116" mass="13258">MVERAGKWREPDYSPSVYPPFACGSGYVVPRALHLWLASNSHLLHPFQGEDVSMGIWLSPLAPERLQDSRWQCFKMCEDTMFSMPDLTPAEIMTRWQNRLHCGSPCSFCTKPPSIL</sequence>
<dbReference type="PANTHER" id="PTHR11214">
    <property type="entry name" value="BETA-1,3-N-ACETYLGLUCOSAMINYLTRANSFERASE"/>
    <property type="match status" value="1"/>
</dbReference>
<organism evidence="16 17">
    <name type="scientific">Batillaria attramentaria</name>
    <dbReference type="NCBI Taxonomy" id="370345"/>
    <lineage>
        <taxon>Eukaryota</taxon>
        <taxon>Metazoa</taxon>
        <taxon>Spiralia</taxon>
        <taxon>Lophotrochozoa</taxon>
        <taxon>Mollusca</taxon>
        <taxon>Gastropoda</taxon>
        <taxon>Caenogastropoda</taxon>
        <taxon>Sorbeoconcha</taxon>
        <taxon>Cerithioidea</taxon>
        <taxon>Batillariidae</taxon>
        <taxon>Batillaria</taxon>
    </lineage>
</organism>
<dbReference type="EMBL" id="JACVVK020000170">
    <property type="protein sequence ID" value="KAK7487019.1"/>
    <property type="molecule type" value="Genomic_DNA"/>
</dbReference>
<dbReference type="Proteomes" id="UP001519460">
    <property type="component" value="Unassembled WGS sequence"/>
</dbReference>
<evidence type="ECO:0000256" key="4">
    <source>
        <dbReference type="ARBA" id="ARBA00008661"/>
    </source>
</evidence>
<dbReference type="GO" id="GO:0005783">
    <property type="term" value="C:endoplasmic reticulum"/>
    <property type="evidence" value="ECO:0007669"/>
    <property type="project" value="UniProtKB-SubCell"/>
</dbReference>
<evidence type="ECO:0000256" key="5">
    <source>
        <dbReference type="ARBA" id="ARBA00022676"/>
    </source>
</evidence>
<dbReference type="InterPro" id="IPR002659">
    <property type="entry name" value="Glyco_trans_31"/>
</dbReference>
<dbReference type="GO" id="GO:0000139">
    <property type="term" value="C:Golgi membrane"/>
    <property type="evidence" value="ECO:0007669"/>
    <property type="project" value="UniProtKB-SubCell"/>
</dbReference>
<keyword evidence="6" id="KW-0808">Transferase</keyword>
<evidence type="ECO:0000256" key="9">
    <source>
        <dbReference type="ARBA" id="ARBA00022968"/>
    </source>
</evidence>
<evidence type="ECO:0000256" key="8">
    <source>
        <dbReference type="ARBA" id="ARBA00022824"/>
    </source>
</evidence>
<keyword evidence="13" id="KW-0325">Glycoprotein</keyword>
<keyword evidence="7" id="KW-0812">Transmembrane</keyword>
<reference evidence="16 17" key="1">
    <citation type="journal article" date="2023" name="Sci. Data">
        <title>Genome assembly of the Korean intertidal mud-creeper Batillaria attramentaria.</title>
        <authorList>
            <person name="Patra A.K."/>
            <person name="Ho P.T."/>
            <person name="Jun S."/>
            <person name="Lee S.J."/>
            <person name="Kim Y."/>
            <person name="Won Y.J."/>
        </authorList>
    </citation>
    <scope>NUCLEOTIDE SEQUENCE [LARGE SCALE GENOMIC DNA]</scope>
    <source>
        <strain evidence="16">Wonlab-2016</strain>
    </source>
</reference>
<evidence type="ECO:0000256" key="7">
    <source>
        <dbReference type="ARBA" id="ARBA00022692"/>
    </source>
</evidence>
<protein>
    <recommendedName>
        <fullName evidence="15">Hexosyltransferase</fullName>
        <ecNumber evidence="15">2.4.1.-</ecNumber>
    </recommendedName>
</protein>
<evidence type="ECO:0000256" key="11">
    <source>
        <dbReference type="ARBA" id="ARBA00023034"/>
    </source>
</evidence>
<accession>A0ABD0KIN2</accession>
<evidence type="ECO:0000256" key="15">
    <source>
        <dbReference type="RuleBase" id="RU363063"/>
    </source>
</evidence>
<keyword evidence="5 15" id="KW-0328">Glycosyltransferase</keyword>
<dbReference type="AlphaFoldDB" id="A0ABD0KIN2"/>
<keyword evidence="8" id="KW-0256">Endoplasmic reticulum</keyword>
<evidence type="ECO:0000256" key="1">
    <source>
        <dbReference type="ARBA" id="ARBA00004240"/>
    </source>
</evidence>
<evidence type="ECO:0000256" key="10">
    <source>
        <dbReference type="ARBA" id="ARBA00022989"/>
    </source>
</evidence>
<keyword evidence="9" id="KW-0735">Signal-anchor</keyword>
<evidence type="ECO:0000313" key="17">
    <source>
        <dbReference type="Proteomes" id="UP001519460"/>
    </source>
</evidence>
<dbReference type="EC" id="2.4.1.-" evidence="15"/>
<keyword evidence="11 15" id="KW-0333">Golgi apparatus</keyword>
<dbReference type="Pfam" id="PF01762">
    <property type="entry name" value="Galactosyl_T"/>
    <property type="match status" value="1"/>
</dbReference>
<evidence type="ECO:0000256" key="12">
    <source>
        <dbReference type="ARBA" id="ARBA00023136"/>
    </source>
</evidence>
<proteinExistence type="inferred from homology"/>
<keyword evidence="12" id="KW-0472">Membrane</keyword>
<keyword evidence="10" id="KW-1133">Transmembrane helix</keyword>
<comment type="caution">
    <text evidence="16">The sequence shown here is derived from an EMBL/GenBank/DDBJ whole genome shotgun (WGS) entry which is preliminary data.</text>
</comment>
<evidence type="ECO:0000313" key="16">
    <source>
        <dbReference type="EMBL" id="KAK7487019.1"/>
    </source>
</evidence>